<comment type="caution">
    <text evidence="2">The sequence shown here is derived from an EMBL/GenBank/DDBJ whole genome shotgun (WGS) entry which is preliminary data.</text>
</comment>
<accession>A0A1C7P7J6</accession>
<dbReference type="EMBL" id="LGLV01000004">
    <property type="protein sequence ID" value="OBZ96966.1"/>
    <property type="molecule type" value="Genomic_DNA"/>
</dbReference>
<evidence type="ECO:0000259" key="1">
    <source>
        <dbReference type="PROSITE" id="PS50914"/>
    </source>
</evidence>
<dbReference type="AlphaFoldDB" id="A0A1C7P7J6"/>
<evidence type="ECO:0000313" key="3">
    <source>
        <dbReference type="Proteomes" id="UP000093111"/>
    </source>
</evidence>
<dbReference type="Proteomes" id="UP000093111">
    <property type="component" value="Unassembled WGS sequence"/>
</dbReference>
<reference evidence="2 3" key="1">
    <citation type="journal article" date="2016" name="Syst. Appl. Microbiol.">
        <title>Pararhizobium polonicum sp. nov. isolated from tumors on stone fruit rootstocks.</title>
        <authorList>
            <person name="Pulawska J."/>
            <person name="Kuzmanovic N."/>
            <person name="Willems A."/>
            <person name="Pothier J.F."/>
        </authorList>
    </citation>
    <scope>NUCLEOTIDE SEQUENCE [LARGE SCALE GENOMIC DNA]</scope>
    <source>
        <strain evidence="2 3">F5.1</strain>
    </source>
</reference>
<feature type="domain" description="BON" evidence="1">
    <location>
        <begin position="18"/>
        <end position="86"/>
    </location>
</feature>
<dbReference type="RefSeq" id="WP_068952029.1">
    <property type="nucleotide sequence ID" value="NZ_LGLV01000004.1"/>
</dbReference>
<name>A0A1C7P7J6_9HYPH</name>
<evidence type="ECO:0000313" key="2">
    <source>
        <dbReference type="EMBL" id="OBZ96966.1"/>
    </source>
</evidence>
<organism evidence="2 3">
    <name type="scientific">Pararhizobium polonicum</name>
    <dbReference type="NCBI Taxonomy" id="1612624"/>
    <lineage>
        <taxon>Bacteria</taxon>
        <taxon>Pseudomonadati</taxon>
        <taxon>Pseudomonadota</taxon>
        <taxon>Alphaproteobacteria</taxon>
        <taxon>Hyphomicrobiales</taxon>
        <taxon>Rhizobiaceae</taxon>
        <taxon>Rhizobium/Agrobacterium group</taxon>
        <taxon>Pararhizobium</taxon>
    </lineage>
</organism>
<keyword evidence="3" id="KW-1185">Reference proteome</keyword>
<gene>
    <name evidence="2" type="ORF">ADU59_04480</name>
</gene>
<dbReference type="Pfam" id="PF04972">
    <property type="entry name" value="BON"/>
    <property type="match status" value="1"/>
</dbReference>
<dbReference type="PROSITE" id="PS50914">
    <property type="entry name" value="BON"/>
    <property type="match status" value="1"/>
</dbReference>
<dbReference type="InterPro" id="IPR007055">
    <property type="entry name" value="BON_dom"/>
</dbReference>
<proteinExistence type="predicted"/>
<sequence length="87" mass="9474">MAMHKQIYIHRDDHPDLAGDDLAGKVLRYLRYATLIDTSGLSVMAFGRIVVLSGHVSCESEIGCIGEAAAAVVGVHRIDNRLEARKV</sequence>
<dbReference type="STRING" id="1612624.ADU59_04480"/>
<protein>
    <submittedName>
        <fullName evidence="2">Transporter</fullName>
    </submittedName>
</protein>